<evidence type="ECO:0000256" key="4">
    <source>
        <dbReference type="ARBA" id="ARBA00023002"/>
    </source>
</evidence>
<dbReference type="EMBL" id="KB933041">
    <property type="protein sequence ID" value="EOO01210.1"/>
    <property type="molecule type" value="Genomic_DNA"/>
</dbReference>
<dbReference type="PROSITE" id="PS51387">
    <property type="entry name" value="FAD_PCMH"/>
    <property type="match status" value="1"/>
</dbReference>
<dbReference type="InterPro" id="IPR006094">
    <property type="entry name" value="Oxid_FAD_bind_N"/>
</dbReference>
<dbReference type="GeneID" id="19323761"/>
<reference evidence="7" key="1">
    <citation type="journal article" date="2013" name="Genome Announc.">
        <title>Draft genome sequence of the ascomycete Phaeoacremonium aleophilum strain UCR-PA7, a causal agent of the esca disease complex in grapevines.</title>
        <authorList>
            <person name="Blanco-Ulate B."/>
            <person name="Rolshausen P."/>
            <person name="Cantu D."/>
        </authorList>
    </citation>
    <scope>NUCLEOTIDE SEQUENCE [LARGE SCALE GENOMIC DNA]</scope>
    <source>
        <strain evidence="7">UCR-PA7</strain>
    </source>
</reference>
<evidence type="ECO:0000313" key="6">
    <source>
        <dbReference type="EMBL" id="EOO01210.1"/>
    </source>
</evidence>
<dbReference type="Gene3D" id="3.30.43.10">
    <property type="entry name" value="Uridine Diphospho-n-acetylenolpyruvylglucosamine Reductase, domain 2"/>
    <property type="match status" value="1"/>
</dbReference>
<evidence type="ECO:0000259" key="5">
    <source>
        <dbReference type="PROSITE" id="PS51387"/>
    </source>
</evidence>
<dbReference type="Pfam" id="PF01565">
    <property type="entry name" value="FAD_binding_4"/>
    <property type="match status" value="1"/>
</dbReference>
<keyword evidence="7" id="KW-1185">Reference proteome</keyword>
<organism evidence="6 7">
    <name type="scientific">Phaeoacremonium minimum (strain UCR-PA7)</name>
    <name type="common">Esca disease fungus</name>
    <name type="synonym">Togninia minima</name>
    <dbReference type="NCBI Taxonomy" id="1286976"/>
    <lineage>
        <taxon>Eukaryota</taxon>
        <taxon>Fungi</taxon>
        <taxon>Dikarya</taxon>
        <taxon>Ascomycota</taxon>
        <taxon>Pezizomycotina</taxon>
        <taxon>Sordariomycetes</taxon>
        <taxon>Sordariomycetidae</taxon>
        <taxon>Togniniales</taxon>
        <taxon>Togniniaceae</taxon>
        <taxon>Phaeoacremonium</taxon>
    </lineage>
</organism>
<dbReference type="InterPro" id="IPR016166">
    <property type="entry name" value="FAD-bd_PCMH"/>
</dbReference>
<feature type="domain" description="FAD-binding PCMH-type" evidence="5">
    <location>
        <begin position="42"/>
        <end position="208"/>
    </location>
</feature>
<dbReference type="KEGG" id="tmn:UCRPA7_3414"/>
<evidence type="ECO:0000256" key="3">
    <source>
        <dbReference type="ARBA" id="ARBA00022827"/>
    </source>
</evidence>
<dbReference type="InterPro" id="IPR036318">
    <property type="entry name" value="FAD-bd_PCMH-like_sf"/>
</dbReference>
<dbReference type="Gene3D" id="3.40.462.20">
    <property type="match status" value="1"/>
</dbReference>
<dbReference type="OrthoDB" id="407275at2759"/>
<proteinExistence type="inferred from homology"/>
<evidence type="ECO:0000256" key="2">
    <source>
        <dbReference type="ARBA" id="ARBA00022630"/>
    </source>
</evidence>
<dbReference type="PANTHER" id="PTHR42973:SF7">
    <property type="entry name" value="FAD-BINDING PCMH-TYPE DOMAIN-CONTAINING PROTEIN"/>
    <property type="match status" value="1"/>
</dbReference>
<evidence type="ECO:0000313" key="7">
    <source>
        <dbReference type="Proteomes" id="UP000014074"/>
    </source>
</evidence>
<dbReference type="Proteomes" id="UP000014074">
    <property type="component" value="Unassembled WGS sequence"/>
</dbReference>
<dbReference type="RefSeq" id="XP_007914188.1">
    <property type="nucleotide sequence ID" value="XM_007915997.1"/>
</dbReference>
<accession>R8BPI7</accession>
<keyword evidence="3" id="KW-0274">FAD</keyword>
<dbReference type="InterPro" id="IPR016169">
    <property type="entry name" value="FAD-bd_PCMH_sub2"/>
</dbReference>
<dbReference type="GO" id="GO:0071949">
    <property type="term" value="F:FAD binding"/>
    <property type="evidence" value="ECO:0007669"/>
    <property type="project" value="InterPro"/>
</dbReference>
<protein>
    <submittedName>
        <fullName evidence="6">Putative d-lactate dehydrogenase protein</fullName>
    </submittedName>
</protein>
<keyword evidence="2" id="KW-0285">Flavoprotein</keyword>
<name>R8BPI7_PHAM7</name>
<dbReference type="Pfam" id="PF08031">
    <property type="entry name" value="BBE"/>
    <property type="match status" value="1"/>
</dbReference>
<dbReference type="InterPro" id="IPR012951">
    <property type="entry name" value="BBE"/>
</dbReference>
<dbReference type="Gene3D" id="3.30.465.10">
    <property type="match status" value="1"/>
</dbReference>
<sequence>MAPGTSSILTALEASTAETTTTLLTPSSPDFDAIALCYVRRPEAVPFAIARPSNAEAVAALIKFCVAHSLDFVIRSGGHDSAGRSQVAGALMIDMRLINSVSVSSDKKTATIGGGALLRDVAETLSAQELVTPGGTIGTVGYVGWATLGGYGPMSANFGLGCDQIVAAKLVTAEGKLIEADEELLKAVRGAAPTFGVVVEVTVKVYPLKEVLSGIVIYESSNFESTVTQWTNGLNKLLEAGLPPALGVMLSVMDIPQMGRVFFSVFMWSSPDQNEGRQWAEKIASLGPAILNTIAPTSVAGFLKANDMLAPYGSYGQNNTVNVRGLTSKVVETITKHTSELPGGGAFFAGHLVRGSSAQPTDKSVFSPRSNHIMLELLSVTTVQDLVGKCNAWASTLKKDILENASDDVIGAGYISLLPAGESDWSRIYGENYQLLLDLKRKYDPTNVFKTSLPKLIV</sequence>
<dbReference type="eggNOG" id="ENOG502SJVQ">
    <property type="taxonomic scope" value="Eukaryota"/>
</dbReference>
<dbReference type="HOGENOM" id="CLU_018354_10_0_1"/>
<dbReference type="InterPro" id="IPR016167">
    <property type="entry name" value="FAD-bd_PCMH_sub1"/>
</dbReference>
<dbReference type="GO" id="GO:0016491">
    <property type="term" value="F:oxidoreductase activity"/>
    <property type="evidence" value="ECO:0007669"/>
    <property type="project" value="UniProtKB-KW"/>
</dbReference>
<dbReference type="SUPFAM" id="SSF56176">
    <property type="entry name" value="FAD-binding/transporter-associated domain-like"/>
    <property type="match status" value="1"/>
</dbReference>
<evidence type="ECO:0000256" key="1">
    <source>
        <dbReference type="ARBA" id="ARBA00005466"/>
    </source>
</evidence>
<dbReference type="InterPro" id="IPR050416">
    <property type="entry name" value="FAD-linked_Oxidoreductase"/>
</dbReference>
<comment type="similarity">
    <text evidence="1">Belongs to the oxygen-dependent FAD-linked oxidoreductase family.</text>
</comment>
<keyword evidence="4" id="KW-0560">Oxidoreductase</keyword>
<dbReference type="PANTHER" id="PTHR42973">
    <property type="entry name" value="BINDING OXIDOREDUCTASE, PUTATIVE (AFU_ORTHOLOGUE AFUA_1G17690)-RELATED"/>
    <property type="match status" value="1"/>
</dbReference>
<dbReference type="AlphaFoldDB" id="R8BPI7"/>
<gene>
    <name evidence="6" type="ORF">UCRPA7_3414</name>
</gene>